<name>A0A1F5TD78_9BACT</name>
<protein>
    <submittedName>
        <fullName evidence="1">Uncharacterized protein</fullName>
    </submittedName>
</protein>
<evidence type="ECO:0000313" key="1">
    <source>
        <dbReference type="EMBL" id="OGF36932.1"/>
    </source>
</evidence>
<evidence type="ECO:0000313" key="2">
    <source>
        <dbReference type="Proteomes" id="UP000178656"/>
    </source>
</evidence>
<organism evidence="1 2">
    <name type="scientific">Candidatus Falkowbacteria bacterium RIFOXYC2_FULL_48_21</name>
    <dbReference type="NCBI Taxonomy" id="1798005"/>
    <lineage>
        <taxon>Bacteria</taxon>
        <taxon>Candidatus Falkowiibacteriota</taxon>
    </lineage>
</organism>
<dbReference type="AlphaFoldDB" id="A0A1F5TD78"/>
<accession>A0A1F5TD78</accession>
<dbReference type="EMBL" id="MFGM01000027">
    <property type="protein sequence ID" value="OGF36932.1"/>
    <property type="molecule type" value="Genomic_DNA"/>
</dbReference>
<dbReference type="Proteomes" id="UP000178656">
    <property type="component" value="Unassembled WGS sequence"/>
</dbReference>
<comment type="caution">
    <text evidence="1">The sequence shown here is derived from an EMBL/GenBank/DDBJ whole genome shotgun (WGS) entry which is preliminary data.</text>
</comment>
<gene>
    <name evidence="1" type="ORF">A2482_02945</name>
</gene>
<reference evidence="1 2" key="1">
    <citation type="journal article" date="2016" name="Nat. Commun.">
        <title>Thousands of microbial genomes shed light on interconnected biogeochemical processes in an aquifer system.</title>
        <authorList>
            <person name="Anantharaman K."/>
            <person name="Brown C.T."/>
            <person name="Hug L.A."/>
            <person name="Sharon I."/>
            <person name="Castelle C.J."/>
            <person name="Probst A.J."/>
            <person name="Thomas B.C."/>
            <person name="Singh A."/>
            <person name="Wilkins M.J."/>
            <person name="Karaoz U."/>
            <person name="Brodie E.L."/>
            <person name="Williams K.H."/>
            <person name="Hubbard S.S."/>
            <person name="Banfield J.F."/>
        </authorList>
    </citation>
    <scope>NUCLEOTIDE SEQUENCE [LARGE SCALE GENOMIC DNA]</scope>
</reference>
<sequence>MLDANADDDALLGVMDEEPINVAIVLDTLYRRTQQTSRLRVLARAIIKRHPDEEDYQLQVSCFMNKLAEHMARGILADFLDKINQAAATPRPPMTGNN</sequence>
<proteinExistence type="predicted"/>